<dbReference type="Proteomes" id="UP001079535">
    <property type="component" value="Unassembled WGS sequence"/>
</dbReference>
<accession>A0A9Q4I391</accession>
<reference evidence="2" key="1">
    <citation type="submission" date="2022-11" db="EMBL/GenBank/DDBJ databases">
        <title>Temperate bacteriophages infecting mucin-degrading bacterium Ruminococcus gnavus from the human gut.</title>
        <authorList>
            <person name="Buttimer C."/>
        </authorList>
    </citation>
    <scope>NUCLEOTIDE SEQUENCE</scope>
    <source>
        <strain evidence="2">CCUG 49994</strain>
    </source>
</reference>
<protein>
    <submittedName>
        <fullName evidence="2">Uncharacterized protein</fullName>
    </submittedName>
</protein>
<proteinExistence type="predicted"/>
<feature type="compositionally biased region" description="Basic residues" evidence="1">
    <location>
        <begin position="39"/>
        <end position="58"/>
    </location>
</feature>
<dbReference type="AlphaFoldDB" id="A0A9Q4I391"/>
<comment type="caution">
    <text evidence="2">The sequence shown here is derived from an EMBL/GenBank/DDBJ whole genome shotgun (WGS) entry which is preliminary data.</text>
</comment>
<organism evidence="2 3">
    <name type="scientific">Mediterraneibacter gnavus</name>
    <name type="common">Ruminococcus gnavus</name>
    <dbReference type="NCBI Taxonomy" id="33038"/>
    <lineage>
        <taxon>Bacteria</taxon>
        <taxon>Bacillati</taxon>
        <taxon>Bacillota</taxon>
        <taxon>Clostridia</taxon>
        <taxon>Lachnospirales</taxon>
        <taxon>Lachnospiraceae</taxon>
        <taxon>Mediterraneibacter</taxon>
    </lineage>
</organism>
<evidence type="ECO:0000313" key="3">
    <source>
        <dbReference type="Proteomes" id="UP001079535"/>
    </source>
</evidence>
<sequence length="58" mass="6755">MTMFTEGRLQAYERMMQQTYMSHSRERDFKNQGMSRGQNKSRGKQVVKGGVRHGSNKS</sequence>
<gene>
    <name evidence="2" type="ORF">OZZ17_14740</name>
</gene>
<dbReference type="EMBL" id="JAPRAY010000023">
    <property type="protein sequence ID" value="MCZ0668778.1"/>
    <property type="molecule type" value="Genomic_DNA"/>
</dbReference>
<evidence type="ECO:0000313" key="2">
    <source>
        <dbReference type="EMBL" id="MCZ0668778.1"/>
    </source>
</evidence>
<feature type="region of interest" description="Disordered" evidence="1">
    <location>
        <begin position="20"/>
        <end position="58"/>
    </location>
</feature>
<dbReference type="RefSeq" id="WP_180955775.1">
    <property type="nucleotide sequence ID" value="NZ_JAPRAY010000023.1"/>
</dbReference>
<name>A0A9Q4I391_MEDGN</name>
<evidence type="ECO:0000256" key="1">
    <source>
        <dbReference type="SAM" id="MobiDB-lite"/>
    </source>
</evidence>